<keyword evidence="15" id="KW-1185">Reference proteome</keyword>
<feature type="transmembrane region" description="Helical" evidence="11">
    <location>
        <begin position="1106"/>
        <end position="1125"/>
    </location>
</feature>
<accession>A0A8H7R277</accession>
<dbReference type="InterPro" id="IPR017871">
    <property type="entry name" value="ABC_transporter-like_CS"/>
</dbReference>
<feature type="transmembrane region" description="Helical" evidence="11">
    <location>
        <begin position="1131"/>
        <end position="1151"/>
    </location>
</feature>
<feature type="transmembrane region" description="Helical" evidence="11">
    <location>
        <begin position="345"/>
        <end position="368"/>
    </location>
</feature>
<feature type="compositionally biased region" description="Basic and acidic residues" evidence="10">
    <location>
        <begin position="289"/>
        <end position="301"/>
    </location>
</feature>
<evidence type="ECO:0000256" key="6">
    <source>
        <dbReference type="ARBA" id="ARBA00022840"/>
    </source>
</evidence>
<dbReference type="FunFam" id="3.40.50.300:FF:000565">
    <property type="entry name" value="ABC bile acid transporter"/>
    <property type="match status" value="1"/>
</dbReference>
<feature type="transmembrane region" description="Helical" evidence="11">
    <location>
        <begin position="233"/>
        <end position="254"/>
    </location>
</feature>
<feature type="region of interest" description="Disordered" evidence="10">
    <location>
        <begin position="284"/>
        <end position="308"/>
    </location>
</feature>
<dbReference type="GO" id="GO:0000329">
    <property type="term" value="C:fungal-type vacuole membrane"/>
    <property type="evidence" value="ECO:0007669"/>
    <property type="project" value="TreeGrafter"/>
</dbReference>
<evidence type="ECO:0000313" key="14">
    <source>
        <dbReference type="EMBL" id="KAG2202200.1"/>
    </source>
</evidence>
<keyword evidence="6" id="KW-0067">ATP-binding</keyword>
<dbReference type="InterPro" id="IPR003593">
    <property type="entry name" value="AAA+_ATPase"/>
</dbReference>
<comment type="subcellular location">
    <subcellularLocation>
        <location evidence="1">Membrane</location>
        <topology evidence="1">Multi-pass membrane protein</topology>
    </subcellularLocation>
</comment>
<evidence type="ECO:0000256" key="2">
    <source>
        <dbReference type="ARBA" id="ARBA00022448"/>
    </source>
</evidence>
<reference evidence="14" key="1">
    <citation type="submission" date="2020-12" db="EMBL/GenBank/DDBJ databases">
        <title>Metabolic potential, ecology and presence of endohyphal bacteria is reflected in genomic diversity of Mucoromycotina.</title>
        <authorList>
            <person name="Muszewska A."/>
            <person name="Okrasinska A."/>
            <person name="Steczkiewicz K."/>
            <person name="Drgas O."/>
            <person name="Orlowska M."/>
            <person name="Perlinska-Lenart U."/>
            <person name="Aleksandrzak-Piekarczyk T."/>
            <person name="Szatraj K."/>
            <person name="Zielenkiewicz U."/>
            <person name="Pilsyk S."/>
            <person name="Malc E."/>
            <person name="Mieczkowski P."/>
            <person name="Kruszewska J.S."/>
            <person name="Biernat P."/>
            <person name="Pawlowska J."/>
        </authorList>
    </citation>
    <scope>NUCLEOTIDE SEQUENCE</scope>
    <source>
        <strain evidence="14">WA0000017839</strain>
    </source>
</reference>
<feature type="transmembrane region" description="Helical" evidence="11">
    <location>
        <begin position="1001"/>
        <end position="1034"/>
    </location>
</feature>
<gene>
    <name evidence="14" type="ORF">INT47_002119</name>
</gene>
<sequence>MENTIPAEFLAAITQIFAIATSIIWLSIQRLIKRQDKSTETNSFESDDIRDVVNNPFSNGNRISRIIFDTIILSAVSGYTFILHVAETPTTYGIIAKATTFIAWLYCFVLAITASRYPLPNPTGWRLNIHLCIIYTILFFSSSVNMISALWQNTGISFMQALPIFLPVIFGLDLVYTTATVKNGSRFLDGDGFVIPVLNYATPFFLNRFLIVIQEITSGHGDERSFICGLGNIFGLATFIVIANILVEQLWFFAQSSTQMRTKSMLNMEIYRKTLRRMDTVVLSGGGANRDEKKDAEKNKDEEDSTSSTGMVVNLMSTDSSRISDFASWWFVLIEAPVQLGVGVYFLYTLLGWSAILGLSTMIITIPINHYNSNLFLRTQEKVMKARDKRVSLMNEVLQGIRQIKFFAWEANWSKRILEARNLELGYLRLVYFSEIIFMILWQSTPILVTTIAFWSFTKIEGKELTAPIAFTSITIFNDLRFSLTVIPETVTRLFETFISLNRIDKFLTEDEIITTHPVSFDVIIGFKNATISWPSKPKIDTNPTFPEQDTFTLKDLNVVFPNNKLSLVCGPTGSGKSLIMLSLLGETETHSGSVLFPRSTYPNNLDDSAAVTSIKVCEDADIIPEHWILQHAVAYVSQTAWLQNNSIKNNILFGLPFAEKRYKAVLTACALDKDINYLEDGDETEIGEKGITLSGGQKARVALARAVYSRAQNILMDDVLSAVDAHTAKHLYKKCLTGPLMNGRTQVLITHYVNLCIQGSSYVVFVKNGGIQLSGSPAELKQENKLALIFEENVKSDDYEEEEETIRELDTIQEIKKAKILVEDENRASGTVKLRLYRLYFKLLGNWFFWSFIVVSIIGVRCLDVSSSWWLKKWAQSYETTSGTIPSHSLLISQINNMASIPSVLSEEKHKESLNRYLIVYVLFNISITVVAIVRQSATFMGGIKASRKLYTMLLDRVLYAPLRFFDTTPVGRIVNRFSNDFETIDSSVPSDFIQFCVQWTVVLSIFFVATFVLPTLAILMIAVAVINVYFGLKFVTASMELKRMDSVSRSPLFTLFGETIVGVTTIRAFGMTQQFMLEMLRRVDTNARPMFYVWTMSRWVSPRISIMGALIAFVTGAAILLNLDHLDAATAGFCLSYVLAFTQMTFWGVRRYTQLEMNFNSVERVVEFLEMEQESPTITNIRPPSNVSYCHRSYSWFANKHQWPSEGSVQVTNLHVKYAPDLEPVLKGLSFSIKGKEKIGIVGRTGSGKSTLALAFFRFIESTEGSIVIDNINIADIGTKDLRSKLTIIPQDPVLFSGTLRSNMDPFDEFDEEAIYTALRRVHLMDDTLDNENIFADLNTVVSEGGNNFSQGQRQLLCLARALLKRSKIVLMDEATASVDFETDRAIQKTITQEFADSTILCIAHRLNTVIEYDRILVLDHGEIIEFSSPLELLRDIKSAFYKMCRNSGEYENLLELAKKKHELIDIL</sequence>
<dbReference type="Gene3D" id="3.40.50.300">
    <property type="entry name" value="P-loop containing nucleotide triphosphate hydrolases"/>
    <property type="match status" value="2"/>
</dbReference>
<dbReference type="InterPro" id="IPR036640">
    <property type="entry name" value="ABC1_TM_sf"/>
</dbReference>
<evidence type="ECO:0000256" key="4">
    <source>
        <dbReference type="ARBA" id="ARBA00022737"/>
    </source>
</evidence>
<keyword evidence="5" id="KW-0547">Nucleotide-binding</keyword>
<dbReference type="CDD" id="cd03244">
    <property type="entry name" value="ABCC_MRP_domain2"/>
    <property type="match status" value="1"/>
</dbReference>
<dbReference type="CDD" id="cd18604">
    <property type="entry name" value="ABC_6TM_VMR1_D2_like"/>
    <property type="match status" value="1"/>
</dbReference>
<feature type="transmembrane region" description="Helical" evidence="11">
    <location>
        <begin position="840"/>
        <end position="861"/>
    </location>
</feature>
<dbReference type="CDD" id="cd18596">
    <property type="entry name" value="ABC_6TM_VMR1_D1_like"/>
    <property type="match status" value="1"/>
</dbReference>
<evidence type="ECO:0000256" key="5">
    <source>
        <dbReference type="ARBA" id="ARBA00022741"/>
    </source>
</evidence>
<dbReference type="InterPro" id="IPR050173">
    <property type="entry name" value="ABC_transporter_C-like"/>
</dbReference>
<evidence type="ECO:0008006" key="16">
    <source>
        <dbReference type="Google" id="ProtNLM"/>
    </source>
</evidence>
<dbReference type="GO" id="GO:0140359">
    <property type="term" value="F:ABC-type transporter activity"/>
    <property type="evidence" value="ECO:0007669"/>
    <property type="project" value="InterPro"/>
</dbReference>
<evidence type="ECO:0000259" key="13">
    <source>
        <dbReference type="PROSITE" id="PS50929"/>
    </source>
</evidence>
<feature type="transmembrane region" description="Helical" evidence="11">
    <location>
        <begin position="1054"/>
        <end position="1074"/>
    </location>
</feature>
<keyword evidence="7 11" id="KW-1133">Transmembrane helix</keyword>
<feature type="transmembrane region" description="Helical" evidence="11">
    <location>
        <begin position="157"/>
        <end position="181"/>
    </location>
</feature>
<dbReference type="Proteomes" id="UP000603453">
    <property type="component" value="Unassembled WGS sequence"/>
</dbReference>
<evidence type="ECO:0000259" key="12">
    <source>
        <dbReference type="PROSITE" id="PS50893"/>
    </source>
</evidence>
<evidence type="ECO:0000256" key="3">
    <source>
        <dbReference type="ARBA" id="ARBA00022692"/>
    </source>
</evidence>
<feature type="transmembrane region" description="Helical" evidence="11">
    <location>
        <begin position="6"/>
        <end position="28"/>
    </location>
</feature>
<evidence type="ECO:0000313" key="15">
    <source>
        <dbReference type="Proteomes" id="UP000603453"/>
    </source>
</evidence>
<dbReference type="PANTHER" id="PTHR24223">
    <property type="entry name" value="ATP-BINDING CASSETTE SUB-FAMILY C"/>
    <property type="match status" value="1"/>
</dbReference>
<keyword evidence="2" id="KW-0813">Transport</keyword>
<keyword evidence="3 11" id="KW-0812">Transmembrane</keyword>
<evidence type="ECO:0000256" key="7">
    <source>
        <dbReference type="ARBA" id="ARBA00022989"/>
    </source>
</evidence>
<dbReference type="SMART" id="SM00382">
    <property type="entry name" value="AAA"/>
    <property type="match status" value="2"/>
</dbReference>
<evidence type="ECO:0000256" key="11">
    <source>
        <dbReference type="SAM" id="Phobius"/>
    </source>
</evidence>
<dbReference type="FunFam" id="1.20.1560.10:FF:000013">
    <property type="entry name" value="ABC transporter C family member 2"/>
    <property type="match status" value="1"/>
</dbReference>
<dbReference type="CDD" id="cd03250">
    <property type="entry name" value="ABCC_MRP_domain1"/>
    <property type="match status" value="1"/>
</dbReference>
<keyword evidence="9" id="KW-0325">Glycoprotein</keyword>
<organism evidence="14 15">
    <name type="scientific">Mucor saturninus</name>
    <dbReference type="NCBI Taxonomy" id="64648"/>
    <lineage>
        <taxon>Eukaryota</taxon>
        <taxon>Fungi</taxon>
        <taxon>Fungi incertae sedis</taxon>
        <taxon>Mucoromycota</taxon>
        <taxon>Mucoromycotina</taxon>
        <taxon>Mucoromycetes</taxon>
        <taxon>Mucorales</taxon>
        <taxon>Mucorineae</taxon>
        <taxon>Mucoraceae</taxon>
        <taxon>Mucor</taxon>
    </lineage>
</organism>
<dbReference type="EMBL" id="JAEPRD010000063">
    <property type="protein sequence ID" value="KAG2202200.1"/>
    <property type="molecule type" value="Genomic_DNA"/>
</dbReference>
<feature type="transmembrane region" description="Helical" evidence="11">
    <location>
        <begin position="915"/>
        <end position="935"/>
    </location>
</feature>
<dbReference type="InterPro" id="IPR011527">
    <property type="entry name" value="ABC1_TM_dom"/>
</dbReference>
<dbReference type="SUPFAM" id="SSF90123">
    <property type="entry name" value="ABC transporter transmembrane region"/>
    <property type="match status" value="2"/>
</dbReference>
<keyword evidence="8 11" id="KW-0472">Membrane</keyword>
<feature type="domain" description="ABC transmembrane type-1" evidence="13">
    <location>
        <begin position="853"/>
        <end position="1159"/>
    </location>
</feature>
<dbReference type="PROSITE" id="PS50929">
    <property type="entry name" value="ABC_TM1F"/>
    <property type="match status" value="2"/>
</dbReference>
<dbReference type="GO" id="GO:0016887">
    <property type="term" value="F:ATP hydrolysis activity"/>
    <property type="evidence" value="ECO:0007669"/>
    <property type="project" value="InterPro"/>
</dbReference>
<dbReference type="GO" id="GO:0005524">
    <property type="term" value="F:ATP binding"/>
    <property type="evidence" value="ECO:0007669"/>
    <property type="project" value="UniProtKB-KW"/>
</dbReference>
<dbReference type="PROSITE" id="PS50893">
    <property type="entry name" value="ABC_TRANSPORTER_2"/>
    <property type="match status" value="2"/>
</dbReference>
<dbReference type="InterPro" id="IPR027417">
    <property type="entry name" value="P-loop_NTPase"/>
</dbReference>
<feature type="domain" description="ABC transporter" evidence="12">
    <location>
        <begin position="1211"/>
        <end position="1448"/>
    </location>
</feature>
<name>A0A8H7R277_9FUNG</name>
<dbReference type="Pfam" id="PF00664">
    <property type="entry name" value="ABC_membrane"/>
    <property type="match status" value="2"/>
</dbReference>
<keyword evidence="4" id="KW-0677">Repeat</keyword>
<dbReference type="PANTHER" id="PTHR24223:SF353">
    <property type="entry name" value="ABC TRANSPORTER ATP-BINDING PROTEIN_PERMEASE VMR1-RELATED"/>
    <property type="match status" value="1"/>
</dbReference>
<dbReference type="PROSITE" id="PS00211">
    <property type="entry name" value="ABC_TRANSPORTER_1"/>
    <property type="match status" value="2"/>
</dbReference>
<feature type="transmembrane region" description="Helical" evidence="11">
    <location>
        <begin position="92"/>
        <end position="115"/>
    </location>
</feature>
<evidence type="ECO:0000256" key="1">
    <source>
        <dbReference type="ARBA" id="ARBA00004141"/>
    </source>
</evidence>
<dbReference type="Gene3D" id="1.20.1560.10">
    <property type="entry name" value="ABC transporter type 1, transmembrane domain"/>
    <property type="match status" value="2"/>
</dbReference>
<dbReference type="SUPFAM" id="SSF52540">
    <property type="entry name" value="P-loop containing nucleoside triphosphate hydrolases"/>
    <property type="match status" value="2"/>
</dbReference>
<feature type="domain" description="ABC transmembrane type-1" evidence="13">
    <location>
        <begin position="197"/>
        <end position="496"/>
    </location>
</feature>
<feature type="transmembrane region" description="Helical" evidence="11">
    <location>
        <begin position="127"/>
        <end position="151"/>
    </location>
</feature>
<dbReference type="FunFam" id="3.40.50.300:FF:000825">
    <property type="entry name" value="ABC bile acid transporter"/>
    <property type="match status" value="1"/>
</dbReference>
<dbReference type="Pfam" id="PF00005">
    <property type="entry name" value="ABC_tran"/>
    <property type="match status" value="2"/>
</dbReference>
<proteinExistence type="predicted"/>
<feature type="transmembrane region" description="Helical" evidence="11">
    <location>
        <begin position="436"/>
        <end position="457"/>
    </location>
</feature>
<dbReference type="OrthoDB" id="6500128at2759"/>
<feature type="transmembrane region" description="Helical" evidence="11">
    <location>
        <begin position="66"/>
        <end position="86"/>
    </location>
</feature>
<evidence type="ECO:0000256" key="10">
    <source>
        <dbReference type="SAM" id="MobiDB-lite"/>
    </source>
</evidence>
<dbReference type="InterPro" id="IPR003439">
    <property type="entry name" value="ABC_transporter-like_ATP-bd"/>
</dbReference>
<protein>
    <recommendedName>
        <fullName evidence="16">P-loop containing nucleoside triphosphate hydrolase protein</fullName>
    </recommendedName>
</protein>
<feature type="transmembrane region" description="Helical" evidence="11">
    <location>
        <begin position="193"/>
        <end position="213"/>
    </location>
</feature>
<comment type="caution">
    <text evidence="14">The sequence shown here is derived from an EMBL/GenBank/DDBJ whole genome shotgun (WGS) entry which is preliminary data.</text>
</comment>
<evidence type="ECO:0000256" key="8">
    <source>
        <dbReference type="ARBA" id="ARBA00023136"/>
    </source>
</evidence>
<evidence type="ECO:0000256" key="9">
    <source>
        <dbReference type="ARBA" id="ARBA00023180"/>
    </source>
</evidence>
<feature type="domain" description="ABC transporter" evidence="12">
    <location>
        <begin position="525"/>
        <end position="794"/>
    </location>
</feature>